<dbReference type="RefSeq" id="WP_021291861.1">
    <property type="nucleotide sequence ID" value="NZ_BNER01000004.1"/>
</dbReference>
<accession>A0A024QEM0</accession>
<dbReference type="STRING" id="1462526.BN990_02728"/>
<evidence type="ECO:0000256" key="3">
    <source>
        <dbReference type="ARBA" id="ARBA00022692"/>
    </source>
</evidence>
<keyword evidence="4 6" id="KW-1133">Transmembrane helix</keyword>
<feature type="transmembrane region" description="Helical" evidence="6">
    <location>
        <begin position="66"/>
        <end position="85"/>
    </location>
</feature>
<evidence type="ECO:0000313" key="8">
    <source>
        <dbReference type="Proteomes" id="UP000028875"/>
    </source>
</evidence>
<name>A0A024QEM0_9BACI</name>
<evidence type="ECO:0000256" key="1">
    <source>
        <dbReference type="ARBA" id="ARBA00004651"/>
    </source>
</evidence>
<dbReference type="eggNOG" id="COG3336">
    <property type="taxonomic scope" value="Bacteria"/>
</dbReference>
<gene>
    <name evidence="7" type="ORF">BN990_02728</name>
</gene>
<organism evidence="7 8">
    <name type="scientific">Virgibacillus massiliensis</name>
    <dbReference type="NCBI Taxonomy" id="1462526"/>
    <lineage>
        <taxon>Bacteria</taxon>
        <taxon>Bacillati</taxon>
        <taxon>Bacillota</taxon>
        <taxon>Bacilli</taxon>
        <taxon>Bacillales</taxon>
        <taxon>Bacillaceae</taxon>
        <taxon>Virgibacillus</taxon>
    </lineage>
</organism>
<feature type="transmembrane region" description="Helical" evidence="6">
    <location>
        <begin position="37"/>
        <end position="54"/>
    </location>
</feature>
<evidence type="ECO:0000256" key="2">
    <source>
        <dbReference type="ARBA" id="ARBA00022475"/>
    </source>
</evidence>
<keyword evidence="5 6" id="KW-0472">Membrane</keyword>
<dbReference type="AlphaFoldDB" id="A0A024QEM0"/>
<dbReference type="OrthoDB" id="128422at2"/>
<reference evidence="8" key="2">
    <citation type="submission" date="2014-05" db="EMBL/GenBank/DDBJ databases">
        <title>Draft genome sequence of Virgibacillus massiliensis Vm-5.</title>
        <authorList>
            <person name="Khelaifia S."/>
            <person name="Croce O."/>
            <person name="Lagier J.C."/>
            <person name="Raoult D."/>
        </authorList>
    </citation>
    <scope>NUCLEOTIDE SEQUENCE [LARGE SCALE GENOMIC DNA]</scope>
    <source>
        <strain evidence="8">Vm-5</strain>
    </source>
</reference>
<dbReference type="InterPro" id="IPR019108">
    <property type="entry name" value="Caa3_assmbl_CtaG-rel"/>
</dbReference>
<dbReference type="EMBL" id="CCDP010000002">
    <property type="protein sequence ID" value="CDQ40406.1"/>
    <property type="molecule type" value="Genomic_DNA"/>
</dbReference>
<evidence type="ECO:0000256" key="5">
    <source>
        <dbReference type="ARBA" id="ARBA00023136"/>
    </source>
</evidence>
<dbReference type="GO" id="GO:0005886">
    <property type="term" value="C:plasma membrane"/>
    <property type="evidence" value="ECO:0007669"/>
    <property type="project" value="UniProtKB-SubCell"/>
</dbReference>
<reference evidence="7 8" key="1">
    <citation type="submission" date="2014-03" db="EMBL/GenBank/DDBJ databases">
        <authorList>
            <person name="Urmite Genomes U."/>
        </authorList>
    </citation>
    <scope>NUCLEOTIDE SEQUENCE [LARGE SCALE GENOMIC DNA]</scope>
    <source>
        <strain evidence="7 8">Vm-5</strain>
    </source>
</reference>
<evidence type="ECO:0000256" key="4">
    <source>
        <dbReference type="ARBA" id="ARBA00022989"/>
    </source>
</evidence>
<feature type="transmembrane region" description="Helical" evidence="6">
    <location>
        <begin position="12"/>
        <end position="30"/>
    </location>
</feature>
<feature type="transmembrane region" description="Helical" evidence="6">
    <location>
        <begin position="142"/>
        <end position="160"/>
    </location>
</feature>
<dbReference type="Proteomes" id="UP000028875">
    <property type="component" value="Unassembled WGS sequence"/>
</dbReference>
<feature type="transmembrane region" description="Helical" evidence="6">
    <location>
        <begin position="172"/>
        <end position="193"/>
    </location>
</feature>
<keyword evidence="2" id="KW-1003">Cell membrane</keyword>
<sequence>MNVETFLFLQEWNMQLLLILICCSIVYVILSWKKGNFFKSVLFFSSMLILYITIGSPLSALGHISFSTHMIQMSIVYFIIPPLLVRSFPKRSSSTKQFTAKPIRIMTMLALILFAVMFFLYHLPITLQYLAVTPTVRRSYQFLLFLLAVVMWWPIIASEAREYFNKQQKQRYTFISSMIIMPACLLFIIYALFDGASNPLASQAATQWCIPASTTQQNSLLPFSINTKLDQWLAGLSMLGIHKMSLHVSSRMDEKVNKSKSSPRSISL</sequence>
<protein>
    <submittedName>
        <fullName evidence="7">Cytochrome c oxidase assembly factor CtaG</fullName>
    </submittedName>
</protein>
<proteinExistence type="predicted"/>
<feature type="transmembrane region" description="Helical" evidence="6">
    <location>
        <begin position="105"/>
        <end position="122"/>
    </location>
</feature>
<comment type="caution">
    <text evidence="7">The sequence shown here is derived from an EMBL/GenBank/DDBJ whole genome shotgun (WGS) entry which is preliminary data.</text>
</comment>
<evidence type="ECO:0000256" key="6">
    <source>
        <dbReference type="SAM" id="Phobius"/>
    </source>
</evidence>
<comment type="subcellular location">
    <subcellularLocation>
        <location evidence="1">Cell membrane</location>
        <topology evidence="1">Multi-pass membrane protein</topology>
    </subcellularLocation>
</comment>
<evidence type="ECO:0000313" key="7">
    <source>
        <dbReference type="EMBL" id="CDQ40406.1"/>
    </source>
</evidence>
<dbReference type="Pfam" id="PF09678">
    <property type="entry name" value="Caa3_CtaG"/>
    <property type="match status" value="1"/>
</dbReference>
<keyword evidence="8" id="KW-1185">Reference proteome</keyword>
<keyword evidence="3 6" id="KW-0812">Transmembrane</keyword>